<dbReference type="PANTHER" id="PTHR37426:SF1">
    <property type="entry name" value="RIBOSOMAL RNA LARGE SUBUNIT METHYLTRANSFERASE J"/>
    <property type="match status" value="1"/>
</dbReference>
<feature type="binding site" evidence="1">
    <location>
        <position position="19"/>
    </location>
    <ligand>
        <name>S-adenosyl-L-methionine</name>
        <dbReference type="ChEBI" id="CHEBI:59789"/>
    </ligand>
</feature>
<dbReference type="OrthoDB" id="9791274at2"/>
<gene>
    <name evidence="1" type="primary">rlmJ</name>
    <name evidence="3" type="ORF">EV686_102299</name>
</gene>
<comment type="subunit">
    <text evidence="1">Monomer.</text>
</comment>
<dbReference type="RefSeq" id="WP_132474231.1">
    <property type="nucleotide sequence ID" value="NZ_JBHRVM010000001.1"/>
</dbReference>
<dbReference type="EC" id="2.1.1.266" evidence="1"/>
<dbReference type="SUPFAM" id="SSF53335">
    <property type="entry name" value="S-adenosyl-L-methionine-dependent methyltransferases"/>
    <property type="match status" value="1"/>
</dbReference>
<feature type="compositionally biased region" description="Basic and acidic residues" evidence="2">
    <location>
        <begin position="283"/>
        <end position="299"/>
    </location>
</feature>
<feature type="region of interest" description="Disordered" evidence="2">
    <location>
        <begin position="282"/>
        <end position="323"/>
    </location>
</feature>
<feature type="binding site" evidence="1">
    <location>
        <begin position="149"/>
        <end position="150"/>
    </location>
    <ligand>
        <name>S-adenosyl-L-methionine</name>
        <dbReference type="ChEBI" id="CHEBI:59789"/>
    </ligand>
</feature>
<dbReference type="InterPro" id="IPR029063">
    <property type="entry name" value="SAM-dependent_MTases_sf"/>
</dbReference>
<comment type="function">
    <text evidence="1">Specifically methylates the adenine in position 2030 of 23S rRNA.</text>
</comment>
<keyword evidence="4" id="KW-1185">Reference proteome</keyword>
<name>A0A4R3V8V6_9BURK</name>
<feature type="binding site" evidence="1">
    <location>
        <position position="170"/>
    </location>
    <ligand>
        <name>S-adenosyl-L-methionine</name>
        <dbReference type="ChEBI" id="CHEBI:59789"/>
    </ligand>
</feature>
<protein>
    <recommendedName>
        <fullName evidence="1">Ribosomal RNA large subunit methyltransferase J</fullName>
        <ecNumber evidence="1">2.1.1.266</ecNumber>
    </recommendedName>
    <alternativeName>
        <fullName evidence="1">23S rRNA (adenine(2030)-N6)-methyltransferase</fullName>
    </alternativeName>
    <alternativeName>
        <fullName evidence="1">23S rRNA m6A2030 methyltransferase</fullName>
    </alternativeName>
</protein>
<dbReference type="GO" id="GO:0070475">
    <property type="term" value="P:rRNA base methylation"/>
    <property type="evidence" value="ECO:0007669"/>
    <property type="project" value="UniProtKB-UniRule"/>
</dbReference>
<dbReference type="Gene3D" id="3.40.50.150">
    <property type="entry name" value="Vaccinia Virus protein VP39"/>
    <property type="match status" value="1"/>
</dbReference>
<keyword evidence="1" id="KW-0949">S-adenosyl-L-methionine</keyword>
<keyword evidence="1" id="KW-0698">rRNA processing</keyword>
<proteinExistence type="inferred from homology"/>
<feature type="binding site" evidence="1">
    <location>
        <position position="42"/>
    </location>
    <ligand>
        <name>S-adenosyl-L-methionine</name>
        <dbReference type="ChEBI" id="CHEBI:59789"/>
    </ligand>
</feature>
<dbReference type="AlphaFoldDB" id="A0A4R3V8V6"/>
<evidence type="ECO:0000313" key="4">
    <source>
        <dbReference type="Proteomes" id="UP000294692"/>
    </source>
</evidence>
<comment type="similarity">
    <text evidence="1">Belongs to the RlmJ family.</text>
</comment>
<evidence type="ECO:0000256" key="1">
    <source>
        <dbReference type="HAMAP-Rule" id="MF_00934"/>
    </source>
</evidence>
<keyword evidence="1 3" id="KW-0808">Transferase</keyword>
<dbReference type="Pfam" id="PF04378">
    <property type="entry name" value="RsmJ"/>
    <property type="match status" value="1"/>
</dbReference>
<dbReference type="GO" id="GO:0003723">
    <property type="term" value="F:RNA binding"/>
    <property type="evidence" value="ECO:0007669"/>
    <property type="project" value="UniProtKB-UniRule"/>
</dbReference>
<evidence type="ECO:0000256" key="2">
    <source>
        <dbReference type="SAM" id="MobiDB-lite"/>
    </source>
</evidence>
<dbReference type="InterPro" id="IPR007473">
    <property type="entry name" value="RlmJ"/>
</dbReference>
<comment type="catalytic activity">
    <reaction evidence="1">
        <text>adenosine(2030) in 23S rRNA + S-adenosyl-L-methionine = N(6)-methyladenosine(2030) in 23S rRNA + S-adenosyl-L-homocysteine + H(+)</text>
        <dbReference type="Rhea" id="RHEA:43736"/>
        <dbReference type="Rhea" id="RHEA-COMP:10668"/>
        <dbReference type="Rhea" id="RHEA-COMP:10669"/>
        <dbReference type="ChEBI" id="CHEBI:15378"/>
        <dbReference type="ChEBI" id="CHEBI:57856"/>
        <dbReference type="ChEBI" id="CHEBI:59789"/>
        <dbReference type="ChEBI" id="CHEBI:74411"/>
        <dbReference type="ChEBI" id="CHEBI:74449"/>
        <dbReference type="EC" id="2.1.1.266"/>
    </reaction>
</comment>
<sequence length="323" mass="35668">MHSYRHGFHAANHADVLKHAVFVHILDYFNKKDTPYRVIDTHAGAGVYDLHDEWAAHSNEAAQGGLKLAGRAGDTPSLVQRYLEATGLQQPDAAVRSYPGSPWLALNALRPGDQLHLFETHPTEIEVLSGNLRRRRGIPPRQVSLHASDGFDGIKGLLPPPSRRGIVIIDPSYEDKNDYKRLPKALEEGLKRFATGCYAIWHPLVQRREADNLVRSLQKLPDCEWLHATLSVSSPSPDGFGMHGSGMFVINPPWTLRQALADAQPWMARQLGQDAKAGYTLRGSEEMRAKGHSGAERKPAAPGGTQRRPAGAGNQKKRSPSFR</sequence>
<comment type="caution">
    <text evidence="3">The sequence shown here is derived from an EMBL/GenBank/DDBJ whole genome shotgun (WGS) entry which is preliminary data.</text>
</comment>
<organism evidence="3 4">
    <name type="scientific">Paracandidimonas soli</name>
    <dbReference type="NCBI Taxonomy" id="1917182"/>
    <lineage>
        <taxon>Bacteria</taxon>
        <taxon>Pseudomonadati</taxon>
        <taxon>Pseudomonadota</taxon>
        <taxon>Betaproteobacteria</taxon>
        <taxon>Burkholderiales</taxon>
        <taxon>Alcaligenaceae</taxon>
        <taxon>Paracandidimonas</taxon>
    </lineage>
</organism>
<dbReference type="PANTHER" id="PTHR37426">
    <property type="entry name" value="RIBOSOMAL RNA LARGE SUBUNIT METHYLTRANSFERASE J"/>
    <property type="match status" value="1"/>
</dbReference>
<accession>A0A4R3V8V6</accession>
<dbReference type="Proteomes" id="UP000294692">
    <property type="component" value="Unassembled WGS sequence"/>
</dbReference>
<keyword evidence="1" id="KW-0694">RNA-binding</keyword>
<dbReference type="GO" id="GO:0005829">
    <property type="term" value="C:cytosol"/>
    <property type="evidence" value="ECO:0007669"/>
    <property type="project" value="TreeGrafter"/>
</dbReference>
<dbReference type="EMBL" id="SMBX01000002">
    <property type="protein sequence ID" value="TCV01586.1"/>
    <property type="molecule type" value="Genomic_DNA"/>
</dbReference>
<feature type="active site" description="Proton acceptor" evidence="1">
    <location>
        <position position="170"/>
    </location>
</feature>
<dbReference type="GO" id="GO:0036307">
    <property type="term" value="F:23S rRNA (adenine(2030)-N(6))-methyltransferase activity"/>
    <property type="evidence" value="ECO:0007669"/>
    <property type="project" value="UniProtKB-UniRule"/>
</dbReference>
<dbReference type="HAMAP" id="MF_00934">
    <property type="entry name" value="23SrRNA_methyltr_J"/>
    <property type="match status" value="1"/>
</dbReference>
<feature type="site" description="Interaction with substrate rRNA" evidence="1">
    <location>
        <position position="4"/>
    </location>
</feature>
<feature type="binding site" evidence="1">
    <location>
        <position position="101"/>
    </location>
    <ligand>
        <name>S-adenosyl-L-methionine</name>
        <dbReference type="ChEBI" id="CHEBI:59789"/>
    </ligand>
</feature>
<feature type="binding site" evidence="1">
    <location>
        <position position="119"/>
    </location>
    <ligand>
        <name>S-adenosyl-L-methionine</name>
        <dbReference type="ChEBI" id="CHEBI:59789"/>
    </ligand>
</feature>
<reference evidence="3 4" key="1">
    <citation type="submission" date="2019-03" db="EMBL/GenBank/DDBJ databases">
        <title>Genomic Encyclopedia of Type Strains, Phase IV (KMG-IV): sequencing the most valuable type-strain genomes for metagenomic binning, comparative biology and taxonomic classification.</title>
        <authorList>
            <person name="Goeker M."/>
        </authorList>
    </citation>
    <scope>NUCLEOTIDE SEQUENCE [LARGE SCALE GENOMIC DNA]</scope>
    <source>
        <strain evidence="3 4">DSM 100048</strain>
    </source>
</reference>
<keyword evidence="1 3" id="KW-0489">Methyltransferase</keyword>
<evidence type="ECO:0000313" key="3">
    <source>
        <dbReference type="EMBL" id="TCV01586.1"/>
    </source>
</evidence>